<dbReference type="EMBL" id="VTTN01000008">
    <property type="protein sequence ID" value="KAA0594461.1"/>
    <property type="molecule type" value="Genomic_DNA"/>
</dbReference>
<gene>
    <name evidence="6" type="ORF">FZ942_20580</name>
</gene>
<accession>A0A5A9GJ20</accession>
<dbReference type="PROSITE" id="PS50931">
    <property type="entry name" value="HTH_LYSR"/>
    <property type="match status" value="1"/>
</dbReference>
<proteinExistence type="inferred from homology"/>
<keyword evidence="3" id="KW-0238">DNA-binding</keyword>
<keyword evidence="7" id="KW-1185">Reference proteome</keyword>
<dbReference type="Proteomes" id="UP000324927">
    <property type="component" value="Unassembled WGS sequence"/>
</dbReference>
<dbReference type="PANTHER" id="PTHR30419:SF8">
    <property type="entry name" value="NITROGEN ASSIMILATION TRANSCRIPTIONAL ACTIVATOR-RELATED"/>
    <property type="match status" value="1"/>
</dbReference>
<dbReference type="GO" id="GO:0005829">
    <property type="term" value="C:cytosol"/>
    <property type="evidence" value="ECO:0007669"/>
    <property type="project" value="TreeGrafter"/>
</dbReference>
<dbReference type="GO" id="GO:0003677">
    <property type="term" value="F:DNA binding"/>
    <property type="evidence" value="ECO:0007669"/>
    <property type="project" value="UniProtKB-KW"/>
</dbReference>
<dbReference type="FunFam" id="1.10.10.10:FF:000001">
    <property type="entry name" value="LysR family transcriptional regulator"/>
    <property type="match status" value="1"/>
</dbReference>
<evidence type="ECO:0000313" key="6">
    <source>
        <dbReference type="EMBL" id="KAA0594461.1"/>
    </source>
</evidence>
<dbReference type="GO" id="GO:0003700">
    <property type="term" value="F:DNA-binding transcription factor activity"/>
    <property type="evidence" value="ECO:0007669"/>
    <property type="project" value="InterPro"/>
</dbReference>
<dbReference type="PANTHER" id="PTHR30419">
    <property type="entry name" value="HTH-TYPE TRANSCRIPTIONAL REGULATOR YBHD"/>
    <property type="match status" value="1"/>
</dbReference>
<dbReference type="InterPro" id="IPR005119">
    <property type="entry name" value="LysR_subst-bd"/>
</dbReference>
<evidence type="ECO:0000313" key="7">
    <source>
        <dbReference type="Proteomes" id="UP000324927"/>
    </source>
</evidence>
<organism evidence="6 7">
    <name type="scientific">Azospirillum lipoferum</name>
    <dbReference type="NCBI Taxonomy" id="193"/>
    <lineage>
        <taxon>Bacteria</taxon>
        <taxon>Pseudomonadati</taxon>
        <taxon>Pseudomonadota</taxon>
        <taxon>Alphaproteobacteria</taxon>
        <taxon>Rhodospirillales</taxon>
        <taxon>Azospirillaceae</taxon>
        <taxon>Azospirillum</taxon>
    </lineage>
</organism>
<dbReference type="AlphaFoldDB" id="A0A5A9GJ20"/>
<dbReference type="Pfam" id="PF03466">
    <property type="entry name" value="LysR_substrate"/>
    <property type="match status" value="1"/>
</dbReference>
<dbReference type="SUPFAM" id="SSF53850">
    <property type="entry name" value="Periplasmic binding protein-like II"/>
    <property type="match status" value="1"/>
</dbReference>
<protein>
    <submittedName>
        <fullName evidence="6">LysR family transcriptional regulator</fullName>
    </submittedName>
</protein>
<keyword evidence="2" id="KW-0805">Transcription regulation</keyword>
<evidence type="ECO:0000256" key="4">
    <source>
        <dbReference type="ARBA" id="ARBA00023163"/>
    </source>
</evidence>
<name>A0A5A9GJ20_AZOLI</name>
<dbReference type="RefSeq" id="WP_149232946.1">
    <property type="nucleotide sequence ID" value="NZ_JALJXJ010000011.1"/>
</dbReference>
<dbReference type="Gene3D" id="1.10.10.10">
    <property type="entry name" value="Winged helix-like DNA-binding domain superfamily/Winged helix DNA-binding domain"/>
    <property type="match status" value="1"/>
</dbReference>
<evidence type="ECO:0000256" key="3">
    <source>
        <dbReference type="ARBA" id="ARBA00023125"/>
    </source>
</evidence>
<dbReference type="InterPro" id="IPR036390">
    <property type="entry name" value="WH_DNA-bd_sf"/>
</dbReference>
<dbReference type="PRINTS" id="PR00039">
    <property type="entry name" value="HTHLYSR"/>
</dbReference>
<evidence type="ECO:0000256" key="1">
    <source>
        <dbReference type="ARBA" id="ARBA00009437"/>
    </source>
</evidence>
<dbReference type="InterPro" id="IPR000847">
    <property type="entry name" value="LysR_HTH_N"/>
</dbReference>
<comment type="caution">
    <text evidence="6">The sequence shown here is derived from an EMBL/GenBank/DDBJ whole genome shotgun (WGS) entry which is preliminary data.</text>
</comment>
<keyword evidence="4" id="KW-0804">Transcription</keyword>
<evidence type="ECO:0000259" key="5">
    <source>
        <dbReference type="PROSITE" id="PS50931"/>
    </source>
</evidence>
<dbReference type="InterPro" id="IPR036388">
    <property type="entry name" value="WH-like_DNA-bd_sf"/>
</dbReference>
<dbReference type="CDD" id="cd05466">
    <property type="entry name" value="PBP2_LTTR_substrate"/>
    <property type="match status" value="1"/>
</dbReference>
<dbReference type="InterPro" id="IPR050950">
    <property type="entry name" value="HTH-type_LysR_regulators"/>
</dbReference>
<feature type="domain" description="HTH lysR-type" evidence="5">
    <location>
        <begin position="1"/>
        <end position="58"/>
    </location>
</feature>
<dbReference type="OrthoDB" id="5297263at2"/>
<dbReference type="Pfam" id="PF00126">
    <property type="entry name" value="HTH_1"/>
    <property type="match status" value="1"/>
</dbReference>
<dbReference type="Gene3D" id="3.40.190.290">
    <property type="match status" value="1"/>
</dbReference>
<sequence>MLSTALRYFLEVARTGSLSEASQRLHVTVSAVSRQIAKLEDQLGAPLFDRHPRGMVLTVSGELLADYARRSALEAERVAVEVREGVGLSKGAVRIAVSDGVALIASRAVRAFQAEHPDAAVDLTVAASEVIVKQLRQGEVDLGLVFTLLPEADLRIEKSWSTYTCVFVRRDHPLAALPSVTIDDLRGVKLALPTHNTIARVVALLRVDERTMQASTFTSNSFAIICDYVRGERAVGIASDIAIRSLGDGRSGEGRDGDDGFVVIPFAQPDLYKRTVQLYGSGGRILSGSGMLLRNILIGAVDAAASA</sequence>
<dbReference type="SUPFAM" id="SSF46785">
    <property type="entry name" value="Winged helix' DNA-binding domain"/>
    <property type="match status" value="1"/>
</dbReference>
<comment type="similarity">
    <text evidence="1">Belongs to the LysR transcriptional regulatory family.</text>
</comment>
<reference evidence="6 7" key="1">
    <citation type="submission" date="2019-08" db="EMBL/GenBank/DDBJ databases">
        <authorList>
            <person name="Grouzdev D."/>
            <person name="Tikhonova E."/>
            <person name="Kravchenko I."/>
        </authorList>
    </citation>
    <scope>NUCLEOTIDE SEQUENCE [LARGE SCALE GENOMIC DNA]</scope>
    <source>
        <strain evidence="6 7">59b</strain>
    </source>
</reference>
<evidence type="ECO:0000256" key="2">
    <source>
        <dbReference type="ARBA" id="ARBA00023015"/>
    </source>
</evidence>